<dbReference type="InterPro" id="IPR011322">
    <property type="entry name" value="N-reg_PII-like_a/b"/>
</dbReference>
<accession>A0A7C3APX7</accession>
<gene>
    <name evidence="2" type="ORF">ENP13_01440</name>
</gene>
<dbReference type="SUPFAM" id="SSF54913">
    <property type="entry name" value="GlnB-like"/>
    <property type="match status" value="1"/>
</dbReference>
<dbReference type="PANTHER" id="PTHR35983:SF1">
    <property type="entry name" value="UPF0166 PROTEIN TM_0021"/>
    <property type="match status" value="1"/>
</dbReference>
<comment type="similarity">
    <text evidence="1">Belongs to the UPF0166 family.</text>
</comment>
<name>A0A7C3APX7_9BACT</name>
<dbReference type="AlphaFoldDB" id="A0A7C3APX7"/>
<protein>
    <submittedName>
        <fullName evidence="2">DUF190 domain-containing protein</fullName>
    </submittedName>
</protein>
<dbReference type="EMBL" id="DSID01000114">
    <property type="protein sequence ID" value="HEX69895.1"/>
    <property type="molecule type" value="Genomic_DNA"/>
</dbReference>
<dbReference type="Pfam" id="PF02641">
    <property type="entry name" value="DUF190"/>
    <property type="match status" value="1"/>
</dbReference>
<sequence length="121" mass="13546">METRDGRATCLRIYLSEADRWHHRPLYMAVLEFLLHSGIAGATAFRAIAGYGTHHRIHAVHLLDIAADLPIVIEAIDQPERIEAILPQLEEMVREGMLTLMPVDVRLYRTRSPGSPPPATG</sequence>
<dbReference type="PANTHER" id="PTHR35983">
    <property type="entry name" value="UPF0166 PROTEIN TM_0021"/>
    <property type="match status" value="1"/>
</dbReference>
<evidence type="ECO:0000313" key="2">
    <source>
        <dbReference type="EMBL" id="HEX69895.1"/>
    </source>
</evidence>
<comment type="caution">
    <text evidence="2">The sequence shown here is derived from an EMBL/GenBank/DDBJ whole genome shotgun (WGS) entry which is preliminary data.</text>
</comment>
<dbReference type="InterPro" id="IPR015867">
    <property type="entry name" value="N-reg_PII/ATP_PRibTrfase_C"/>
</dbReference>
<organism evidence="2">
    <name type="scientific">Thermorudis sp</name>
    <dbReference type="NCBI Taxonomy" id="1969470"/>
    <lineage>
        <taxon>Bacteria</taxon>
        <taxon>Pseudomonadati</taxon>
        <taxon>Thermomicrobiota</taxon>
        <taxon>Thermomicrobia</taxon>
        <taxon>Thermomicrobia incertae sedis</taxon>
        <taxon>Thermorudis</taxon>
    </lineage>
</organism>
<dbReference type="Gene3D" id="3.30.70.120">
    <property type="match status" value="1"/>
</dbReference>
<dbReference type="InterPro" id="IPR003793">
    <property type="entry name" value="UPF0166"/>
</dbReference>
<reference evidence="2" key="1">
    <citation type="journal article" date="2020" name="mSystems">
        <title>Genome- and Community-Level Interaction Insights into Carbon Utilization and Element Cycling Functions of Hydrothermarchaeota in Hydrothermal Sediment.</title>
        <authorList>
            <person name="Zhou Z."/>
            <person name="Liu Y."/>
            <person name="Xu W."/>
            <person name="Pan J."/>
            <person name="Luo Z.H."/>
            <person name="Li M."/>
        </authorList>
    </citation>
    <scope>NUCLEOTIDE SEQUENCE [LARGE SCALE GENOMIC DNA]</scope>
    <source>
        <strain evidence="2">SpSt-192</strain>
    </source>
</reference>
<proteinExistence type="inferred from homology"/>
<evidence type="ECO:0000256" key="1">
    <source>
        <dbReference type="ARBA" id="ARBA00010554"/>
    </source>
</evidence>